<dbReference type="InterPro" id="IPR050204">
    <property type="entry name" value="AraC_XylS_family_regulators"/>
</dbReference>
<dbReference type="RefSeq" id="WP_189987842.1">
    <property type="nucleotide sequence ID" value="NZ_BMZS01000002.1"/>
</dbReference>
<comment type="caution">
    <text evidence="5">The sequence shown here is derived from an EMBL/GenBank/DDBJ whole genome shotgun (WGS) entry which is preliminary data.</text>
</comment>
<evidence type="ECO:0000256" key="3">
    <source>
        <dbReference type="ARBA" id="ARBA00023163"/>
    </source>
</evidence>
<dbReference type="GO" id="GO:0003700">
    <property type="term" value="F:DNA-binding transcription factor activity"/>
    <property type="evidence" value="ECO:0007669"/>
    <property type="project" value="InterPro"/>
</dbReference>
<dbReference type="InterPro" id="IPR018060">
    <property type="entry name" value="HTH_AraC"/>
</dbReference>
<dbReference type="InterPro" id="IPR020449">
    <property type="entry name" value="Tscrpt_reg_AraC-type_HTH"/>
</dbReference>
<organism evidence="5 6">
    <name type="scientific">Thalassobaculum fulvum</name>
    <dbReference type="NCBI Taxonomy" id="1633335"/>
    <lineage>
        <taxon>Bacteria</taxon>
        <taxon>Pseudomonadati</taxon>
        <taxon>Pseudomonadota</taxon>
        <taxon>Alphaproteobacteria</taxon>
        <taxon>Rhodospirillales</taxon>
        <taxon>Thalassobaculaceae</taxon>
        <taxon>Thalassobaculum</taxon>
    </lineage>
</organism>
<keyword evidence="2" id="KW-0238">DNA-binding</keyword>
<dbReference type="GO" id="GO:0043565">
    <property type="term" value="F:sequence-specific DNA binding"/>
    <property type="evidence" value="ECO:0007669"/>
    <property type="project" value="InterPro"/>
</dbReference>
<protein>
    <recommendedName>
        <fullName evidence="4">HTH araC/xylS-type domain-containing protein</fullName>
    </recommendedName>
</protein>
<keyword evidence="6" id="KW-1185">Reference proteome</keyword>
<dbReference type="AlphaFoldDB" id="A0A919CNS3"/>
<evidence type="ECO:0000256" key="1">
    <source>
        <dbReference type="ARBA" id="ARBA00023015"/>
    </source>
</evidence>
<dbReference type="PANTHER" id="PTHR46796">
    <property type="entry name" value="HTH-TYPE TRANSCRIPTIONAL ACTIVATOR RHAS-RELATED"/>
    <property type="match status" value="1"/>
</dbReference>
<dbReference type="PROSITE" id="PS01124">
    <property type="entry name" value="HTH_ARAC_FAMILY_2"/>
    <property type="match status" value="1"/>
</dbReference>
<evidence type="ECO:0000313" key="6">
    <source>
        <dbReference type="Proteomes" id="UP000630353"/>
    </source>
</evidence>
<dbReference type="SUPFAM" id="SSF46689">
    <property type="entry name" value="Homeodomain-like"/>
    <property type="match status" value="1"/>
</dbReference>
<dbReference type="Pfam" id="PF12833">
    <property type="entry name" value="HTH_18"/>
    <property type="match status" value="1"/>
</dbReference>
<feature type="domain" description="HTH araC/xylS-type" evidence="4">
    <location>
        <begin position="215"/>
        <end position="315"/>
    </location>
</feature>
<keyword evidence="1" id="KW-0805">Transcription regulation</keyword>
<accession>A0A919CNS3</accession>
<evidence type="ECO:0000313" key="5">
    <source>
        <dbReference type="EMBL" id="GHD43663.1"/>
    </source>
</evidence>
<evidence type="ECO:0000256" key="2">
    <source>
        <dbReference type="ARBA" id="ARBA00023125"/>
    </source>
</evidence>
<name>A0A919CNS3_9PROT</name>
<reference evidence="5" key="1">
    <citation type="journal article" date="2014" name="Int. J. Syst. Evol. Microbiol.">
        <title>Complete genome sequence of Corynebacterium casei LMG S-19264T (=DSM 44701T), isolated from a smear-ripened cheese.</title>
        <authorList>
            <consortium name="US DOE Joint Genome Institute (JGI-PGF)"/>
            <person name="Walter F."/>
            <person name="Albersmeier A."/>
            <person name="Kalinowski J."/>
            <person name="Ruckert C."/>
        </authorList>
    </citation>
    <scope>NUCLEOTIDE SEQUENCE</scope>
    <source>
        <strain evidence="5">KCTC 42651</strain>
    </source>
</reference>
<reference evidence="5" key="2">
    <citation type="submission" date="2020-09" db="EMBL/GenBank/DDBJ databases">
        <authorList>
            <person name="Sun Q."/>
            <person name="Kim S."/>
        </authorList>
    </citation>
    <scope>NUCLEOTIDE SEQUENCE</scope>
    <source>
        <strain evidence="5">KCTC 42651</strain>
    </source>
</reference>
<gene>
    <name evidence="5" type="ORF">GCM10017083_10100</name>
</gene>
<dbReference type="SMART" id="SM00342">
    <property type="entry name" value="HTH_ARAC"/>
    <property type="match status" value="1"/>
</dbReference>
<dbReference type="PRINTS" id="PR00032">
    <property type="entry name" value="HTHARAC"/>
</dbReference>
<dbReference type="InterPro" id="IPR009057">
    <property type="entry name" value="Homeodomain-like_sf"/>
</dbReference>
<keyword evidence="3" id="KW-0804">Transcription</keyword>
<dbReference type="Proteomes" id="UP000630353">
    <property type="component" value="Unassembled WGS sequence"/>
</dbReference>
<dbReference type="Gene3D" id="1.10.10.60">
    <property type="entry name" value="Homeodomain-like"/>
    <property type="match status" value="1"/>
</dbReference>
<evidence type="ECO:0000259" key="4">
    <source>
        <dbReference type="PROSITE" id="PS01124"/>
    </source>
</evidence>
<proteinExistence type="predicted"/>
<dbReference type="EMBL" id="BMZS01000002">
    <property type="protein sequence ID" value="GHD43663.1"/>
    <property type="molecule type" value="Genomic_DNA"/>
</dbReference>
<sequence length="367" mass="40474">MELARLPSASLLPGRLSNEELFWHWRRSLVPFFDCIPVREHGTPWQPLESRQYHLGDFVFVDARFPGQRFVRDADWNRRHDDADHVLLQVFLAGRNSGTNGGTGFVQEPDGVYAVNLGYETEAETAGADTLSLVLPRDWLAEHLPALRDARGPVLPKGSMAARLFTDFALSLRRSLPQATIADAPVVSKSLVGLLGSLLAHQDPVATDAQRGAILALRRYVDDHLGDPDLGADRLCEQFRMSRATLFRLFRDHGGVRTYIQQRRLMACFRAIGSPRHAGRRIYDIALDFGFANQSHLSTLFRRHFGMSPSEVREAAGRRRADGVGAAALAEASGLPDVEIMRRWALELGGSDQPVAGAAGPGRGLPA</sequence>
<dbReference type="PANTHER" id="PTHR46796:SF6">
    <property type="entry name" value="ARAC SUBFAMILY"/>
    <property type="match status" value="1"/>
</dbReference>